<dbReference type="OrthoDB" id="2667171at2"/>
<organism evidence="3 4">
    <name type="scientific">Paenibacillus cremeus</name>
    <dbReference type="NCBI Taxonomy" id="2163881"/>
    <lineage>
        <taxon>Bacteria</taxon>
        <taxon>Bacillati</taxon>
        <taxon>Bacillota</taxon>
        <taxon>Bacilli</taxon>
        <taxon>Bacillales</taxon>
        <taxon>Paenibacillaceae</taxon>
        <taxon>Paenibacillus</taxon>
    </lineage>
</organism>
<dbReference type="Proteomes" id="UP000317036">
    <property type="component" value="Unassembled WGS sequence"/>
</dbReference>
<dbReference type="PROSITE" id="PS51257">
    <property type="entry name" value="PROKAR_LIPOPROTEIN"/>
    <property type="match status" value="1"/>
</dbReference>
<accession>A0A559K9K8</accession>
<sequence length="88" mass="8482">MKRTLSTPKMLKLFVASTLLLGATGCSGSQSNCVDQNNDGYCDNGSGSSSGGRAYFNSSGSSGKSGTSTGGISSGSHGGLGSSGSSSS</sequence>
<gene>
    <name evidence="3" type="ORF">FPZ49_17070</name>
</gene>
<name>A0A559K9K8_9BACL</name>
<dbReference type="AlphaFoldDB" id="A0A559K9K8"/>
<dbReference type="EMBL" id="VNJI01000020">
    <property type="protein sequence ID" value="TVY08815.1"/>
    <property type="molecule type" value="Genomic_DNA"/>
</dbReference>
<protein>
    <recommendedName>
        <fullName evidence="5">Lipoprotein</fullName>
    </recommendedName>
</protein>
<evidence type="ECO:0000313" key="3">
    <source>
        <dbReference type="EMBL" id="TVY08815.1"/>
    </source>
</evidence>
<feature type="compositionally biased region" description="Low complexity" evidence="1">
    <location>
        <begin position="58"/>
        <end position="67"/>
    </location>
</feature>
<evidence type="ECO:0000256" key="2">
    <source>
        <dbReference type="SAM" id="SignalP"/>
    </source>
</evidence>
<comment type="caution">
    <text evidence="3">The sequence shown here is derived from an EMBL/GenBank/DDBJ whole genome shotgun (WGS) entry which is preliminary data.</text>
</comment>
<evidence type="ECO:0000313" key="4">
    <source>
        <dbReference type="Proteomes" id="UP000317036"/>
    </source>
</evidence>
<keyword evidence="2" id="KW-0732">Signal</keyword>
<feature type="signal peptide" evidence="2">
    <location>
        <begin position="1"/>
        <end position="28"/>
    </location>
</feature>
<evidence type="ECO:0000256" key="1">
    <source>
        <dbReference type="SAM" id="MobiDB-lite"/>
    </source>
</evidence>
<feature type="chain" id="PRO_5038524273" description="Lipoprotein" evidence="2">
    <location>
        <begin position="29"/>
        <end position="88"/>
    </location>
</feature>
<proteinExistence type="predicted"/>
<feature type="compositionally biased region" description="Gly residues" evidence="1">
    <location>
        <begin position="68"/>
        <end position="82"/>
    </location>
</feature>
<keyword evidence="4" id="KW-1185">Reference proteome</keyword>
<reference evidence="3 4" key="1">
    <citation type="submission" date="2019-07" db="EMBL/GenBank/DDBJ databases">
        <authorList>
            <person name="Kim J."/>
        </authorList>
    </citation>
    <scope>NUCLEOTIDE SEQUENCE [LARGE SCALE GENOMIC DNA]</scope>
    <source>
        <strain evidence="3 4">JC52</strain>
    </source>
</reference>
<feature type="region of interest" description="Disordered" evidence="1">
    <location>
        <begin position="46"/>
        <end position="88"/>
    </location>
</feature>
<evidence type="ECO:0008006" key="5">
    <source>
        <dbReference type="Google" id="ProtNLM"/>
    </source>
</evidence>